<evidence type="ECO:0000259" key="1">
    <source>
        <dbReference type="PROSITE" id="PS51918"/>
    </source>
</evidence>
<dbReference type="PROSITE" id="PS51918">
    <property type="entry name" value="RADICAL_SAM"/>
    <property type="match status" value="1"/>
</dbReference>
<name>A0A096AKV4_9FIRM</name>
<feature type="domain" description="Radical SAM core" evidence="1">
    <location>
        <begin position="155"/>
        <end position="388"/>
    </location>
</feature>
<dbReference type="InterPro" id="IPR023995">
    <property type="entry name" value="HemZ"/>
</dbReference>
<dbReference type="GO" id="GO:0003824">
    <property type="term" value="F:catalytic activity"/>
    <property type="evidence" value="ECO:0007669"/>
    <property type="project" value="InterPro"/>
</dbReference>
<gene>
    <name evidence="2" type="ORF">HMPREF0872_03180</name>
</gene>
<dbReference type="SFLD" id="SFLDS00029">
    <property type="entry name" value="Radical_SAM"/>
    <property type="match status" value="1"/>
</dbReference>
<dbReference type="GO" id="GO:0005737">
    <property type="term" value="C:cytoplasm"/>
    <property type="evidence" value="ECO:0007669"/>
    <property type="project" value="TreeGrafter"/>
</dbReference>
<protein>
    <submittedName>
        <fullName evidence="2">Coproporphyrinogen III oxidase</fullName>
    </submittedName>
</protein>
<dbReference type="AlphaFoldDB" id="A0A096AKV4"/>
<dbReference type="RefSeq" id="WP_038151746.1">
    <property type="nucleotide sequence ID" value="NZ_JRNT01000007.1"/>
</dbReference>
<dbReference type="GO" id="GO:0051539">
    <property type="term" value="F:4 iron, 4 sulfur cluster binding"/>
    <property type="evidence" value="ECO:0007669"/>
    <property type="project" value="TreeGrafter"/>
</dbReference>
<dbReference type="SFLD" id="SFLDG01082">
    <property type="entry name" value="B12-binding_domain_containing"/>
    <property type="match status" value="1"/>
</dbReference>
<dbReference type="PANTHER" id="PTHR13932">
    <property type="entry name" value="COPROPORPHYRINIGEN III OXIDASE"/>
    <property type="match status" value="1"/>
</dbReference>
<organism evidence="2 3">
    <name type="scientific">Veillonella montpellierensis DNF00314</name>
    <dbReference type="NCBI Taxonomy" id="1401067"/>
    <lineage>
        <taxon>Bacteria</taxon>
        <taxon>Bacillati</taxon>
        <taxon>Bacillota</taxon>
        <taxon>Negativicutes</taxon>
        <taxon>Veillonellales</taxon>
        <taxon>Veillonellaceae</taxon>
        <taxon>Veillonella</taxon>
    </lineage>
</organism>
<reference evidence="2 3" key="1">
    <citation type="submission" date="2014-07" db="EMBL/GenBank/DDBJ databases">
        <authorList>
            <person name="McCorrison J."/>
            <person name="Sanka R."/>
            <person name="Torralba M."/>
            <person name="Gillis M."/>
            <person name="Haft D.H."/>
            <person name="Methe B."/>
            <person name="Sutton G."/>
            <person name="Nelson K.E."/>
        </authorList>
    </citation>
    <scope>NUCLEOTIDE SEQUENCE [LARGE SCALE GENOMIC DNA]</scope>
    <source>
        <strain evidence="2 3">DNF00314</strain>
    </source>
</reference>
<dbReference type="Proteomes" id="UP000029628">
    <property type="component" value="Unassembled WGS sequence"/>
</dbReference>
<dbReference type="InterPro" id="IPR023404">
    <property type="entry name" value="rSAM_horseshoe"/>
</dbReference>
<proteinExistence type="predicted"/>
<dbReference type="PANTHER" id="PTHR13932:SF1">
    <property type="entry name" value="OXYGEN-INDEPENDENT COPROPORPHYRINOGEN-III OXIDASE-LIKE PROTEIN HEMZ"/>
    <property type="match status" value="1"/>
</dbReference>
<dbReference type="NCBIfam" id="TIGR03994">
    <property type="entry name" value="rSAM_HemZ"/>
    <property type="match status" value="1"/>
</dbReference>
<comment type="caution">
    <text evidence="2">The sequence shown here is derived from an EMBL/GenBank/DDBJ whole genome shotgun (WGS) entry which is preliminary data.</text>
</comment>
<evidence type="ECO:0000313" key="2">
    <source>
        <dbReference type="EMBL" id="KGF47723.1"/>
    </source>
</evidence>
<dbReference type="Gene3D" id="3.80.30.20">
    <property type="entry name" value="tm_1862 like domain"/>
    <property type="match status" value="1"/>
</dbReference>
<dbReference type="SUPFAM" id="SSF102114">
    <property type="entry name" value="Radical SAM enzymes"/>
    <property type="match status" value="1"/>
</dbReference>
<dbReference type="SFLD" id="SFLDF00310">
    <property type="entry name" value="oxygen-independent_coproporphy"/>
    <property type="match status" value="1"/>
</dbReference>
<dbReference type="EMBL" id="JRNT01000007">
    <property type="protein sequence ID" value="KGF47723.1"/>
    <property type="molecule type" value="Genomic_DNA"/>
</dbReference>
<dbReference type="Pfam" id="PF04055">
    <property type="entry name" value="Radical_SAM"/>
    <property type="match status" value="1"/>
</dbReference>
<keyword evidence="3" id="KW-1185">Reference proteome</keyword>
<evidence type="ECO:0000313" key="3">
    <source>
        <dbReference type="Proteomes" id="UP000029628"/>
    </source>
</evidence>
<dbReference type="GO" id="GO:0006779">
    <property type="term" value="P:porphyrin-containing compound biosynthetic process"/>
    <property type="evidence" value="ECO:0007669"/>
    <property type="project" value="TreeGrafter"/>
</dbReference>
<dbReference type="eggNOG" id="COG0635">
    <property type="taxonomic scope" value="Bacteria"/>
</dbReference>
<dbReference type="SMART" id="SM00729">
    <property type="entry name" value="Elp3"/>
    <property type="match status" value="1"/>
</dbReference>
<accession>A0A096AKV4</accession>
<dbReference type="InterPro" id="IPR034505">
    <property type="entry name" value="Coproporphyrinogen-III_oxidase"/>
</dbReference>
<dbReference type="InterPro" id="IPR058240">
    <property type="entry name" value="rSAM_sf"/>
</dbReference>
<dbReference type="InterPro" id="IPR007197">
    <property type="entry name" value="rSAM"/>
</dbReference>
<dbReference type="SFLD" id="SFLDG01065">
    <property type="entry name" value="anaerobic_coproporphyrinogen-I"/>
    <property type="match status" value="1"/>
</dbReference>
<sequence length="483" mass="55310">MLNGYHYEGPLPLGSVVAHNCGAAGLFSNKESPQVIITGEGLNNQYTLKLDILDDTRTYLAHTKVFVDELTAVGRRKLGQALLLYLRAYQGLDIHSEWGTLVGVRPTKLYHKYLDTCSIEETKKRLKEEFFISDEKLDLLSSVAHYQRPYIEQKASNDKRVAIYGGIPFCQTRCTYCSFPYGLIQDYPHIQNFKKSFIDDIEHMKSLIERYQLEIPTLYMGGGTPTSLDEDTFCEILQSFTSLVTNDCEYTIEAGRPDSITKKKILDMQRCGVNRVSINPQSLQDSILKIIGRGHTVSSITSLYTYIRNHTTFSINMDFIAGLPTQTMQHMIENIDYICKVHPENVTIHTLALKKGSPLYNGIGRTEMPSEMLVKEMVAYTKERLQAEGYIPYYLYRQQYMTGQLENIGYTLPNKECIYNIHIMEERQPVLSIGPGSSSKWMRGPDYRQQKQHMPKDVNVYISTLGTLLNKRESLSKKFWEVV</sequence>
<dbReference type="InterPro" id="IPR006638">
    <property type="entry name" value="Elp3/MiaA/NifB-like_rSAM"/>
</dbReference>